<dbReference type="RefSeq" id="XP_018987769.1">
    <property type="nucleotide sequence ID" value="XM_019132207.1"/>
</dbReference>
<dbReference type="PANTHER" id="PTHR31571">
    <property type="entry name" value="ALTERED INHERITANCE OF MITOCHONDRIA PROTEIN 6"/>
    <property type="match status" value="1"/>
</dbReference>
<accession>A0A1E3QXX6</accession>
<dbReference type="GeneID" id="30150060"/>
<dbReference type="STRING" id="984486.A0A1E3QXX6"/>
<evidence type="ECO:0000313" key="2">
    <source>
        <dbReference type="Proteomes" id="UP000094336"/>
    </source>
</evidence>
<dbReference type="Proteomes" id="UP000094336">
    <property type="component" value="Unassembled WGS sequence"/>
</dbReference>
<reference evidence="2" key="1">
    <citation type="submission" date="2016-05" db="EMBL/GenBank/DDBJ databases">
        <title>Comparative genomics of biotechnologically important yeasts.</title>
        <authorList>
            <consortium name="DOE Joint Genome Institute"/>
            <person name="Riley R."/>
            <person name="Haridas S."/>
            <person name="Wolfe K.H."/>
            <person name="Lopes M.R."/>
            <person name="Hittinger C.T."/>
            <person name="Goker M."/>
            <person name="Salamov A."/>
            <person name="Wisecaver J."/>
            <person name="Long T.M."/>
            <person name="Aerts A.L."/>
            <person name="Barry K."/>
            <person name="Choi C."/>
            <person name="Clum A."/>
            <person name="Coughlan A.Y."/>
            <person name="Deshpande S."/>
            <person name="Douglass A.P."/>
            <person name="Hanson S.J."/>
            <person name="Klenk H.-P."/>
            <person name="Labutti K."/>
            <person name="Lapidus A."/>
            <person name="Lindquist E."/>
            <person name="Lipzen A."/>
            <person name="Meier-Kolthoff J.P."/>
            <person name="Ohm R.A."/>
            <person name="Otillar R.P."/>
            <person name="Pangilinan J."/>
            <person name="Peng Y."/>
            <person name="Rokas A."/>
            <person name="Rosa C.A."/>
            <person name="Scheuner C."/>
            <person name="Sibirny A.A."/>
            <person name="Slot J.C."/>
            <person name="Stielow J.B."/>
            <person name="Sun H."/>
            <person name="Kurtzman C.P."/>
            <person name="Blackwell M."/>
            <person name="Grigoriev I.V."/>
            <person name="Jeffries T.W."/>
        </authorList>
    </citation>
    <scope>NUCLEOTIDE SEQUENCE [LARGE SCALE GENOMIC DNA]</scope>
    <source>
        <strain evidence="2">NRRL Y-12698</strain>
    </source>
</reference>
<keyword evidence="2" id="KW-1185">Reference proteome</keyword>
<protein>
    <submittedName>
        <fullName evidence="1">Uncharacterized protein</fullName>
    </submittedName>
</protein>
<dbReference type="EMBL" id="KV454426">
    <property type="protein sequence ID" value="ODQ82441.1"/>
    <property type="molecule type" value="Genomic_DNA"/>
</dbReference>
<dbReference type="PANTHER" id="PTHR31571:SF1">
    <property type="entry name" value="ALTERED INHERITANCE OF MITOCHONDRIA PROTEIN 6"/>
    <property type="match status" value="1"/>
</dbReference>
<name>A0A1E3QXX6_9ASCO</name>
<evidence type="ECO:0000313" key="1">
    <source>
        <dbReference type="EMBL" id="ODQ82441.1"/>
    </source>
</evidence>
<dbReference type="InterPro" id="IPR051236">
    <property type="entry name" value="HAT_RTT109-like"/>
</dbReference>
<dbReference type="AlphaFoldDB" id="A0A1E3QXX6"/>
<organism evidence="1 2">
    <name type="scientific">Babjeviella inositovora NRRL Y-12698</name>
    <dbReference type="NCBI Taxonomy" id="984486"/>
    <lineage>
        <taxon>Eukaryota</taxon>
        <taxon>Fungi</taxon>
        <taxon>Dikarya</taxon>
        <taxon>Ascomycota</taxon>
        <taxon>Saccharomycotina</taxon>
        <taxon>Pichiomycetes</taxon>
        <taxon>Serinales incertae sedis</taxon>
        <taxon>Babjeviella</taxon>
    </lineage>
</organism>
<proteinExistence type="predicted"/>
<feature type="non-terminal residue" evidence="1">
    <location>
        <position position="219"/>
    </location>
</feature>
<sequence length="219" mass="25341">MNFGHLSLLFKVPIFPSYDPVSHENFYSVRKITRYVKDILPIHSHNDYTRSIPLFYAVKNGCKSFEADVWLRDERRSRPDSDYVALLSGKPPAVHTSLGDGQELYVGHHSTNLNKYETLDSLYLDHLMYMLDEMNVDGNDTERQRGIYVNLPQETVFLVVDFKTHANPTFGVLREKLQRFITKGYLSYYDFTSDTFVEGPLTVIISGFTPSTDFLEYRA</sequence>
<dbReference type="OrthoDB" id="4153866at2759"/>
<gene>
    <name evidence="1" type="ORF">BABINDRAFT_5407</name>
</gene>